<accession>A0A4Q9N5R9</accession>
<reference evidence="3" key="1">
    <citation type="submission" date="2019-01" db="EMBL/GenBank/DDBJ databases">
        <title>Draft genome sequences of three monokaryotic isolates of the white-rot basidiomycete fungus Dichomitus squalens.</title>
        <authorList>
            <consortium name="DOE Joint Genome Institute"/>
            <person name="Lopez S.C."/>
            <person name="Andreopoulos B."/>
            <person name="Pangilinan J."/>
            <person name="Lipzen A."/>
            <person name="Riley R."/>
            <person name="Ahrendt S."/>
            <person name="Ng V."/>
            <person name="Barry K."/>
            <person name="Daum C."/>
            <person name="Grigoriev I.V."/>
            <person name="Hilden K.S."/>
            <person name="Makela M.R."/>
            <person name="de Vries R.P."/>
        </authorList>
    </citation>
    <scope>NUCLEOTIDE SEQUENCE [LARGE SCALE GENOMIC DNA]</scope>
    <source>
        <strain evidence="3">OM18370.1</strain>
    </source>
</reference>
<feature type="region of interest" description="Disordered" evidence="1">
    <location>
        <begin position="80"/>
        <end position="155"/>
    </location>
</feature>
<feature type="region of interest" description="Disordered" evidence="1">
    <location>
        <begin position="284"/>
        <end position="316"/>
    </location>
</feature>
<dbReference type="Pfam" id="PF03105">
    <property type="entry name" value="SPX"/>
    <property type="match status" value="1"/>
</dbReference>
<dbReference type="AlphaFoldDB" id="A0A4Q9N5R9"/>
<dbReference type="GO" id="GO:0006817">
    <property type="term" value="P:phosphate ion transport"/>
    <property type="evidence" value="ECO:0007669"/>
    <property type="project" value="TreeGrafter"/>
</dbReference>
<dbReference type="GO" id="GO:0005794">
    <property type="term" value="C:Golgi apparatus"/>
    <property type="evidence" value="ECO:0007669"/>
    <property type="project" value="TreeGrafter"/>
</dbReference>
<dbReference type="CDD" id="cd14475">
    <property type="entry name" value="SPX_SYG1_like"/>
    <property type="match status" value="1"/>
</dbReference>
<sequence>MKFARYLEETQTPEWQKAYIDYRGLKKRITAIRRSRAALGLAESHEDLILSPVEKHTKNAELNARDADGPARESIETVSSAAESVQLRSPTHQGQHVTLPPPSEKDQSLHSNTNHSVSQSQPTSAATRPPHVRSTTVESTASGHPRASRARSGTVTSALGRAFMFPRAHSTRGNTSGPSGEIAAPRFDLKRPIPLMDLLPELTPVEKAFFDKLDEELDKVESFYCEREKEMRHRANLLKEQLQALKDHRRAFYDAHPATASPYAWLPLPLLLPPPTIPSVLTRRRKAKLDHPPPSSPHPHRETSPVSPPAKAAKYRRSSFTFKHPDSPQTTAAEVPEVHLNAKASTFHSVDGGPNSDETDTTLAGPSGSGSASASASVPSSQRWRNKSKSIGVSKSVQALFPTSLLPNASLVRNAESTTDAGVEADNEEEEAPTGDEGTASSPGENATGTPRYDPEEYQHAKKQLKKAVVECYRGLELLNNYRTLNLIGFRKALKKFEKVTRIPAQVAYTREKIEPSAFSSGTIIEDLINDMEMLFAARFARGDKKRAMARLRGGSQHTSHHFSTFRTGVALGLAVPALADGLYKSEFCIRFGVRARRDIKCDLCVVIRLSFRHTSRDPRVGWAHVCLRDILCANILLVAGRGQLTSVGEGADKLRLHIRWICGQRWTTGSILSSPLFSFPFYAMPSGFHIPGLVLPASLLRRGPSSG</sequence>
<feature type="compositionally biased region" description="Polar residues" evidence="1">
    <location>
        <begin position="109"/>
        <end position="126"/>
    </location>
</feature>
<dbReference type="PROSITE" id="PS51382">
    <property type="entry name" value="SPX"/>
    <property type="match status" value="1"/>
</dbReference>
<dbReference type="GO" id="GO:0000822">
    <property type="term" value="F:inositol hexakisphosphate binding"/>
    <property type="evidence" value="ECO:0007669"/>
    <property type="project" value="TreeGrafter"/>
</dbReference>
<protein>
    <submittedName>
        <fullName evidence="3">SPX domain-containing protein</fullName>
    </submittedName>
</protein>
<dbReference type="GO" id="GO:0005886">
    <property type="term" value="C:plasma membrane"/>
    <property type="evidence" value="ECO:0007669"/>
    <property type="project" value="TreeGrafter"/>
</dbReference>
<feature type="compositionally biased region" description="Polar residues" evidence="1">
    <location>
        <begin position="439"/>
        <end position="449"/>
    </location>
</feature>
<name>A0A4Q9N5R9_9APHY</name>
<evidence type="ECO:0000313" key="3">
    <source>
        <dbReference type="EMBL" id="TBU34206.1"/>
    </source>
</evidence>
<feature type="compositionally biased region" description="Polar residues" evidence="1">
    <location>
        <begin position="80"/>
        <end position="96"/>
    </location>
</feature>
<feature type="compositionally biased region" description="Low complexity" evidence="1">
    <location>
        <begin position="364"/>
        <end position="381"/>
    </location>
</feature>
<feature type="compositionally biased region" description="Polar residues" evidence="1">
    <location>
        <begin position="133"/>
        <end position="142"/>
    </location>
</feature>
<dbReference type="OrthoDB" id="9970435at2759"/>
<evidence type="ECO:0000256" key="1">
    <source>
        <dbReference type="SAM" id="MobiDB-lite"/>
    </source>
</evidence>
<organism evidence="3">
    <name type="scientific">Dichomitus squalens</name>
    <dbReference type="NCBI Taxonomy" id="114155"/>
    <lineage>
        <taxon>Eukaryota</taxon>
        <taxon>Fungi</taxon>
        <taxon>Dikarya</taxon>
        <taxon>Basidiomycota</taxon>
        <taxon>Agaricomycotina</taxon>
        <taxon>Agaricomycetes</taxon>
        <taxon>Polyporales</taxon>
        <taxon>Polyporaceae</taxon>
        <taxon>Dichomitus</taxon>
    </lineage>
</organism>
<gene>
    <name evidence="3" type="ORF">BD311DRAFT_346803</name>
</gene>
<dbReference type="InterPro" id="IPR004331">
    <property type="entry name" value="SPX_dom"/>
</dbReference>
<dbReference type="PANTHER" id="PTHR10783:SF103">
    <property type="entry name" value="SOLUTE CARRIER FAMILY 53 MEMBER 1"/>
    <property type="match status" value="1"/>
</dbReference>
<evidence type="ECO:0000259" key="2">
    <source>
        <dbReference type="PROSITE" id="PS51382"/>
    </source>
</evidence>
<proteinExistence type="predicted"/>
<dbReference type="EMBL" id="ML143389">
    <property type="protein sequence ID" value="TBU34206.1"/>
    <property type="molecule type" value="Genomic_DNA"/>
</dbReference>
<dbReference type="Proteomes" id="UP000292957">
    <property type="component" value="Unassembled WGS sequence"/>
</dbReference>
<dbReference type="GO" id="GO:0016036">
    <property type="term" value="P:cellular response to phosphate starvation"/>
    <property type="evidence" value="ECO:0007669"/>
    <property type="project" value="TreeGrafter"/>
</dbReference>
<feature type="region of interest" description="Disordered" evidence="1">
    <location>
        <begin position="412"/>
        <end position="460"/>
    </location>
</feature>
<feature type="region of interest" description="Disordered" evidence="1">
    <location>
        <begin position="346"/>
        <end position="389"/>
    </location>
</feature>
<feature type="domain" description="SPX" evidence="2">
    <location>
        <begin position="1"/>
        <end position="511"/>
    </location>
</feature>
<feature type="compositionally biased region" description="Acidic residues" evidence="1">
    <location>
        <begin position="423"/>
        <end position="434"/>
    </location>
</feature>
<dbReference type="PANTHER" id="PTHR10783">
    <property type="entry name" value="XENOTROPIC AND POLYTROPIC RETROVIRUS RECEPTOR 1-RELATED"/>
    <property type="match status" value="1"/>
</dbReference>